<accession>A0A1G9S4T2</accession>
<evidence type="ECO:0000313" key="4">
    <source>
        <dbReference type="Proteomes" id="UP000182347"/>
    </source>
</evidence>
<gene>
    <name evidence="3" type="ORF">SAMN05216244_2255</name>
</gene>
<dbReference type="Pfam" id="PF13561">
    <property type="entry name" value="adh_short_C2"/>
    <property type="match status" value="1"/>
</dbReference>
<keyword evidence="4" id="KW-1185">Reference proteome</keyword>
<dbReference type="CDD" id="cd11731">
    <property type="entry name" value="Lin1944_like_SDR_c"/>
    <property type="match status" value="1"/>
</dbReference>
<keyword evidence="2" id="KW-0560">Oxidoreductase</keyword>
<comment type="similarity">
    <text evidence="1">Belongs to the short-chain dehydrogenases/reductases (SDR) family.</text>
</comment>
<protein>
    <submittedName>
        <fullName evidence="3">NAD(P)-dependent dehydrogenase, short-chain alcohol dehydrogenase family</fullName>
    </submittedName>
</protein>
<dbReference type="SUPFAM" id="SSF51735">
    <property type="entry name" value="NAD(P)-binding Rossmann-fold domains"/>
    <property type="match status" value="1"/>
</dbReference>
<dbReference type="InterPro" id="IPR036291">
    <property type="entry name" value="NAD(P)-bd_dom_sf"/>
</dbReference>
<dbReference type="PANTHER" id="PTHR43477">
    <property type="entry name" value="DIHYDROANTICAPSIN 7-DEHYDROGENASE"/>
    <property type="match status" value="1"/>
</dbReference>
<reference evidence="4" key="1">
    <citation type="submission" date="2016-10" db="EMBL/GenBank/DDBJ databases">
        <authorList>
            <person name="Varghese N."/>
            <person name="Submissions S."/>
        </authorList>
    </citation>
    <scope>NUCLEOTIDE SEQUENCE [LARGE SCALE GENOMIC DNA]</scope>
    <source>
        <strain evidence="4">CGMCC 1.6199</strain>
    </source>
</reference>
<dbReference type="AlphaFoldDB" id="A0A1G9S4T2"/>
<organism evidence="3 4">
    <name type="scientific">Sediminibacillus halophilus</name>
    <dbReference type="NCBI Taxonomy" id="482461"/>
    <lineage>
        <taxon>Bacteria</taxon>
        <taxon>Bacillati</taxon>
        <taxon>Bacillota</taxon>
        <taxon>Bacilli</taxon>
        <taxon>Bacillales</taxon>
        <taxon>Bacillaceae</taxon>
        <taxon>Sediminibacillus</taxon>
    </lineage>
</organism>
<name>A0A1G9S4T2_9BACI</name>
<dbReference type="InterPro" id="IPR051122">
    <property type="entry name" value="SDR_DHRS6-like"/>
</dbReference>
<dbReference type="Gene3D" id="3.40.50.720">
    <property type="entry name" value="NAD(P)-binding Rossmann-like Domain"/>
    <property type="match status" value="1"/>
</dbReference>
<dbReference type="STRING" id="482461.SAMN05216244_2255"/>
<sequence length="258" mass="27711">MSLGLDACPFIINLYRKRMNGIAYYQTADNKNSAAATLEKSIFLLCYNAREIIQKEVIKVKILIVGASGTIGTAVAKELEKKHEIIRAGRNGADVQVDLQSTDSIKDMYEKIGKVDAVINASGGASFAPVTELTPELNEVAISSKLKGQVNLVLLGIDHVNDGGSFTLTTGVMMDDPIPKGVSAAMANGGVKAFVKASAIEMPRGIRINNVSPNVLQESLEKYGDFFPGFEAVPSSRVSLAYKKSVEGKQTGQTYEVY</sequence>
<proteinExistence type="inferred from homology"/>
<dbReference type="PRINTS" id="PR00081">
    <property type="entry name" value="GDHRDH"/>
</dbReference>
<dbReference type="NCBIfam" id="NF005754">
    <property type="entry name" value="PRK07578.1"/>
    <property type="match status" value="1"/>
</dbReference>
<dbReference type="InterPro" id="IPR002347">
    <property type="entry name" value="SDR_fam"/>
</dbReference>
<evidence type="ECO:0000256" key="2">
    <source>
        <dbReference type="ARBA" id="ARBA00023002"/>
    </source>
</evidence>
<dbReference type="Proteomes" id="UP000182347">
    <property type="component" value="Unassembled WGS sequence"/>
</dbReference>
<dbReference type="EMBL" id="FNHF01000002">
    <property type="protein sequence ID" value="SDM29755.1"/>
    <property type="molecule type" value="Genomic_DNA"/>
</dbReference>
<evidence type="ECO:0000313" key="3">
    <source>
        <dbReference type="EMBL" id="SDM29755.1"/>
    </source>
</evidence>
<dbReference type="GO" id="GO:0016491">
    <property type="term" value="F:oxidoreductase activity"/>
    <property type="evidence" value="ECO:0007669"/>
    <property type="project" value="UniProtKB-KW"/>
</dbReference>
<dbReference type="PANTHER" id="PTHR43477:SF1">
    <property type="entry name" value="DIHYDROANTICAPSIN 7-DEHYDROGENASE"/>
    <property type="match status" value="1"/>
</dbReference>
<evidence type="ECO:0000256" key="1">
    <source>
        <dbReference type="ARBA" id="ARBA00006484"/>
    </source>
</evidence>